<dbReference type="SMART" id="SM00332">
    <property type="entry name" value="PP2Cc"/>
    <property type="match status" value="1"/>
</dbReference>
<evidence type="ECO:0000259" key="1">
    <source>
        <dbReference type="PROSITE" id="PS51746"/>
    </source>
</evidence>
<dbReference type="Proteomes" id="UP001273589">
    <property type="component" value="Unassembled WGS sequence"/>
</dbReference>
<sequence length="356" mass="38131">MIATTPALLVSPNGEVEELLLDSRHADQLRCIGFYVEAPRAHQLGRRAVVHAGHGAESVNDVARQAWMSITGGSRPPLLRGPVVITGATNHAGDLTPLPELSAEAIQRAAGLLSGATTIGFRVSAVQHCGGRNYQCDAYAIRRNKNTGRWAFAVLDGIGDRPQVHQFAQRFAPFIAWEAARHGSPARALAAARVQARNELRWDFDPRTDPSAVAVVAVADHRSPLIHVAWCGDARAYRLAPIGISQLVTHDHNYAQDLRSRGRTPGPYDRNFITSCVMSGDIGTATIERGHTRRLLLCTDGAYAPLEERGQDVGGILDLADDAKDAAALVVDDAIAASADEFPDNATALVVDIAQA</sequence>
<protein>
    <submittedName>
        <fullName evidence="2">Protein phosphatase 2C domain-containing protein</fullName>
    </submittedName>
</protein>
<dbReference type="EMBL" id="JARAWN010000057">
    <property type="protein sequence ID" value="MDX3130611.1"/>
    <property type="molecule type" value="Genomic_DNA"/>
</dbReference>
<dbReference type="Gene3D" id="3.60.40.10">
    <property type="entry name" value="PPM-type phosphatase domain"/>
    <property type="match status" value="1"/>
</dbReference>
<dbReference type="InterPro" id="IPR001932">
    <property type="entry name" value="PPM-type_phosphatase-like_dom"/>
</dbReference>
<dbReference type="SUPFAM" id="SSF81606">
    <property type="entry name" value="PP2C-like"/>
    <property type="match status" value="1"/>
</dbReference>
<feature type="domain" description="PPM-type phosphatase" evidence="1">
    <location>
        <begin position="120"/>
        <end position="353"/>
    </location>
</feature>
<name>A0AAJ2PP81_9ACTN</name>
<proteinExistence type="predicted"/>
<dbReference type="InterPro" id="IPR036457">
    <property type="entry name" value="PPM-type-like_dom_sf"/>
</dbReference>
<evidence type="ECO:0000313" key="2">
    <source>
        <dbReference type="EMBL" id="MDX3130611.1"/>
    </source>
</evidence>
<dbReference type="AlphaFoldDB" id="A0AAJ2PP81"/>
<gene>
    <name evidence="2" type="ORF">PV367_12585</name>
</gene>
<accession>A0AAJ2PP81</accession>
<comment type="caution">
    <text evidence="2">The sequence shown here is derived from an EMBL/GenBank/DDBJ whole genome shotgun (WGS) entry which is preliminary data.</text>
</comment>
<evidence type="ECO:0000313" key="3">
    <source>
        <dbReference type="Proteomes" id="UP001273589"/>
    </source>
</evidence>
<dbReference type="RefSeq" id="WP_319691360.1">
    <property type="nucleotide sequence ID" value="NZ_JARAWN010000057.1"/>
</dbReference>
<dbReference type="PROSITE" id="PS51746">
    <property type="entry name" value="PPM_2"/>
    <property type="match status" value="1"/>
</dbReference>
<organism evidence="2 3">
    <name type="scientific">Streptomyces europaeiscabiei</name>
    <dbReference type="NCBI Taxonomy" id="146819"/>
    <lineage>
        <taxon>Bacteria</taxon>
        <taxon>Bacillati</taxon>
        <taxon>Actinomycetota</taxon>
        <taxon>Actinomycetes</taxon>
        <taxon>Kitasatosporales</taxon>
        <taxon>Streptomycetaceae</taxon>
        <taxon>Streptomyces</taxon>
    </lineage>
</organism>
<reference evidence="2" key="1">
    <citation type="journal article" date="2023" name="Microb. Genom.">
        <title>Mesoterricola silvestris gen. nov., sp. nov., Mesoterricola sediminis sp. nov., Geothrix oryzae sp. nov., Geothrix edaphica sp. nov., Geothrix rubra sp. nov., and Geothrix limicola sp. nov., six novel members of Acidobacteriota isolated from soils.</title>
        <authorList>
            <person name="Weisberg A.J."/>
            <person name="Pearce E."/>
            <person name="Kramer C.G."/>
            <person name="Chang J.H."/>
            <person name="Clarke C.R."/>
        </authorList>
    </citation>
    <scope>NUCLEOTIDE SEQUENCE</scope>
    <source>
        <strain evidence="2">ND06-05F</strain>
    </source>
</reference>